<feature type="domain" description="vWA-MoxR associated protein N-terminal HTH" evidence="2">
    <location>
        <begin position="1"/>
        <end position="83"/>
    </location>
</feature>
<dbReference type="EMBL" id="JBBLXS010000443">
    <property type="protein sequence ID" value="MEK0187805.1"/>
    <property type="molecule type" value="Genomic_DNA"/>
</dbReference>
<dbReference type="RefSeq" id="WP_340520225.1">
    <property type="nucleotide sequence ID" value="NZ_JBBLXS010000443.1"/>
</dbReference>
<protein>
    <recommendedName>
        <fullName evidence="2">vWA-MoxR associated protein N-terminal HTH domain-containing protein</fullName>
    </recommendedName>
</protein>
<name>A0ABU8YU13_9CYAN</name>
<feature type="region of interest" description="Disordered" evidence="1">
    <location>
        <begin position="106"/>
        <end position="131"/>
    </location>
</feature>
<comment type="caution">
    <text evidence="3">The sequence shown here is derived from an EMBL/GenBank/DDBJ whole genome shotgun (WGS) entry which is preliminary data.</text>
</comment>
<dbReference type="Proteomes" id="UP001384579">
    <property type="component" value="Unassembled WGS sequence"/>
</dbReference>
<sequence length="131" mass="14959">MELEESVKWIDDEILAKTGKRLDSLQISILEATSQGKKYPEIAEEYKFSDDHVRKAAWKLWKLLSDVLGETVSQSNFRSYLKRVGFSNNHIVNSINNSKINVCRDRYHSPVTEARSPASPQNSNKPPNNPI</sequence>
<evidence type="ECO:0000256" key="1">
    <source>
        <dbReference type="SAM" id="MobiDB-lite"/>
    </source>
</evidence>
<evidence type="ECO:0000313" key="4">
    <source>
        <dbReference type="Proteomes" id="UP001384579"/>
    </source>
</evidence>
<dbReference type="Pfam" id="PF26355">
    <property type="entry name" value="HTH_VMAP-M9"/>
    <property type="match status" value="1"/>
</dbReference>
<proteinExistence type="predicted"/>
<gene>
    <name evidence="3" type="ORF">WMG39_23630</name>
</gene>
<accession>A0ABU8YU13</accession>
<feature type="compositionally biased region" description="Low complexity" evidence="1">
    <location>
        <begin position="116"/>
        <end position="131"/>
    </location>
</feature>
<organism evidence="3 4">
    <name type="scientific">Microcoleus anatoxicus PTRS2</name>
    <dbReference type="NCBI Taxonomy" id="2705321"/>
    <lineage>
        <taxon>Bacteria</taxon>
        <taxon>Bacillati</taxon>
        <taxon>Cyanobacteriota</taxon>
        <taxon>Cyanophyceae</taxon>
        <taxon>Oscillatoriophycideae</taxon>
        <taxon>Oscillatoriales</taxon>
        <taxon>Microcoleaceae</taxon>
        <taxon>Microcoleus</taxon>
        <taxon>Microcoleus anatoxicus</taxon>
    </lineage>
</organism>
<reference evidence="3 4" key="1">
    <citation type="journal article" date="2020" name="Harmful Algae">
        <title>Molecular and morphological characterization of a novel dihydroanatoxin-a producing Microcoleus species (cyanobacteria) from the Russian River, California, USA.</title>
        <authorList>
            <person name="Conklin K.Y."/>
            <person name="Stancheva R."/>
            <person name="Otten T.G."/>
            <person name="Fadness R."/>
            <person name="Boyer G.L."/>
            <person name="Read B."/>
            <person name="Zhang X."/>
            <person name="Sheath R.G."/>
        </authorList>
    </citation>
    <scope>NUCLEOTIDE SEQUENCE [LARGE SCALE GENOMIC DNA]</scope>
    <source>
        <strain evidence="3 4">PTRS2</strain>
    </source>
</reference>
<keyword evidence="4" id="KW-1185">Reference proteome</keyword>
<evidence type="ECO:0000259" key="2">
    <source>
        <dbReference type="Pfam" id="PF26355"/>
    </source>
</evidence>
<evidence type="ECO:0000313" key="3">
    <source>
        <dbReference type="EMBL" id="MEK0187805.1"/>
    </source>
</evidence>
<dbReference type="InterPro" id="IPR058651">
    <property type="entry name" value="HTH_VMAP-M9"/>
</dbReference>